<sequence>MMPHSIPQDIINWTILNEIISMDDDDPDFSKQLIIQYIDQAETVFNQIEEHLQSTKDLTQLDSLGHFLKGSSAALGLQRIAWVCERIQNLGRKLEDNFPNQKDLLKGLPKDTIIPECDDNQDITLPNDDELVDKNNDKDNKLYILLITKALRQARLEFKLAINDLSKYYKTDLFASTTSS</sequence>
<evidence type="ECO:0000256" key="2">
    <source>
        <dbReference type="ARBA" id="ARBA00004496"/>
    </source>
</evidence>
<dbReference type="FunFam" id="1.20.120.160:FF:000010">
    <property type="entry name" value="Phosphorelay intermediate protein YPD1"/>
    <property type="match status" value="1"/>
</dbReference>
<dbReference type="SUPFAM" id="SSF47226">
    <property type="entry name" value="Histidine-containing phosphotransfer domain, HPT domain"/>
    <property type="match status" value="1"/>
</dbReference>
<keyword evidence="6" id="KW-0539">Nucleus</keyword>
<keyword evidence="4 9" id="KW-0597">Phosphoprotein</keyword>
<proteinExistence type="inferred from homology"/>
<dbReference type="HOGENOM" id="CLU_085158_2_0_1"/>
<dbReference type="KEGG" id="ndi:NDAI_0H03970"/>
<evidence type="ECO:0000256" key="8">
    <source>
        <dbReference type="ARBA" id="ARBA00070513"/>
    </source>
</evidence>
<dbReference type="GO" id="GO:0007234">
    <property type="term" value="P:osmosensory signaling via phosphorelay pathway"/>
    <property type="evidence" value="ECO:0007669"/>
    <property type="project" value="EnsemblFungi"/>
</dbReference>
<dbReference type="InterPro" id="IPR008207">
    <property type="entry name" value="Sig_transdc_His_kin_Hpt_dom"/>
</dbReference>
<comment type="similarity">
    <text evidence="7">Belongs to the YPD1 family.</text>
</comment>
<dbReference type="Pfam" id="PF01627">
    <property type="entry name" value="Hpt"/>
    <property type="match status" value="1"/>
</dbReference>
<protein>
    <recommendedName>
        <fullName evidence="8">Phosphorelay intermediate protein YPD1</fullName>
    </recommendedName>
</protein>
<dbReference type="EMBL" id="HE580274">
    <property type="protein sequence ID" value="CCD26570.1"/>
    <property type="molecule type" value="Genomic_DNA"/>
</dbReference>
<dbReference type="GO" id="GO:0005737">
    <property type="term" value="C:cytoplasm"/>
    <property type="evidence" value="ECO:0007669"/>
    <property type="project" value="UniProtKB-SubCell"/>
</dbReference>
<evidence type="ECO:0000313" key="11">
    <source>
        <dbReference type="EMBL" id="CCD26570.1"/>
    </source>
</evidence>
<name>G0WFK9_NAUDC</name>
<evidence type="ECO:0000256" key="6">
    <source>
        <dbReference type="ARBA" id="ARBA00023242"/>
    </source>
</evidence>
<evidence type="ECO:0000256" key="3">
    <source>
        <dbReference type="ARBA" id="ARBA00022490"/>
    </source>
</evidence>
<dbReference type="OrthoDB" id="1673781at2759"/>
<dbReference type="RefSeq" id="XP_003671813.1">
    <property type="nucleotide sequence ID" value="XM_003671765.1"/>
</dbReference>
<feature type="domain" description="HPt" evidence="10">
    <location>
        <begin position="26"/>
        <end position="131"/>
    </location>
</feature>
<evidence type="ECO:0000313" key="12">
    <source>
        <dbReference type="Proteomes" id="UP000000689"/>
    </source>
</evidence>
<evidence type="ECO:0000256" key="9">
    <source>
        <dbReference type="PROSITE-ProRule" id="PRU00110"/>
    </source>
</evidence>
<dbReference type="GeneID" id="11496100"/>
<dbReference type="STRING" id="1071378.G0WFK9"/>
<dbReference type="PROSITE" id="PS50894">
    <property type="entry name" value="HPT"/>
    <property type="match status" value="1"/>
</dbReference>
<accession>G0WFK9</accession>
<comment type="subcellular location">
    <subcellularLocation>
        <location evidence="2">Cytoplasm</location>
    </subcellularLocation>
    <subcellularLocation>
        <location evidence="1">Nucleus</location>
    </subcellularLocation>
</comment>
<dbReference type="eggNOG" id="KOG4747">
    <property type="taxonomic scope" value="Eukaryota"/>
</dbReference>
<dbReference type="AlphaFoldDB" id="G0WFK9"/>
<dbReference type="InterPro" id="IPR045871">
    <property type="entry name" value="AHP1-5/YPD1"/>
</dbReference>
<dbReference type="PANTHER" id="PTHR28242:SF52">
    <property type="entry name" value="PHOSPHORELAY INTERMEDIATE PROTEIN YPD1"/>
    <property type="match status" value="1"/>
</dbReference>
<dbReference type="PANTHER" id="PTHR28242">
    <property type="entry name" value="PHOSPHORELAY INTERMEDIATE PROTEIN YPD1"/>
    <property type="match status" value="1"/>
</dbReference>
<dbReference type="GO" id="GO:0043424">
    <property type="term" value="F:protein histidine kinase binding"/>
    <property type="evidence" value="ECO:0007669"/>
    <property type="project" value="EnsemblFungi"/>
</dbReference>
<gene>
    <name evidence="11" type="primary">NDAI0H03970</name>
    <name evidence="11" type="ordered locus">NDAI_0H03970</name>
</gene>
<evidence type="ECO:0000259" key="10">
    <source>
        <dbReference type="PROSITE" id="PS50894"/>
    </source>
</evidence>
<evidence type="ECO:0000256" key="1">
    <source>
        <dbReference type="ARBA" id="ARBA00004123"/>
    </source>
</evidence>
<dbReference type="GO" id="GO:0005634">
    <property type="term" value="C:nucleus"/>
    <property type="evidence" value="ECO:0007669"/>
    <property type="project" value="UniProtKB-SubCell"/>
</dbReference>
<organism evidence="11 12">
    <name type="scientific">Naumovozyma dairenensis (strain ATCC 10597 / BCRC 20456 / CBS 421 / NBRC 0211 / NRRL Y-12639)</name>
    <name type="common">Saccharomyces dairenensis</name>
    <dbReference type="NCBI Taxonomy" id="1071378"/>
    <lineage>
        <taxon>Eukaryota</taxon>
        <taxon>Fungi</taxon>
        <taxon>Dikarya</taxon>
        <taxon>Ascomycota</taxon>
        <taxon>Saccharomycotina</taxon>
        <taxon>Saccharomycetes</taxon>
        <taxon>Saccharomycetales</taxon>
        <taxon>Saccharomycetaceae</taxon>
        <taxon>Naumovozyma</taxon>
    </lineage>
</organism>
<dbReference type="GO" id="GO:0009927">
    <property type="term" value="F:histidine phosphotransfer kinase activity"/>
    <property type="evidence" value="ECO:0007669"/>
    <property type="project" value="InterPro"/>
</dbReference>
<dbReference type="Gene3D" id="1.20.120.160">
    <property type="entry name" value="HPT domain"/>
    <property type="match status" value="1"/>
</dbReference>
<keyword evidence="12" id="KW-1185">Reference proteome</keyword>
<evidence type="ECO:0000256" key="5">
    <source>
        <dbReference type="ARBA" id="ARBA00023012"/>
    </source>
</evidence>
<dbReference type="InterPro" id="IPR036641">
    <property type="entry name" value="HPT_dom_sf"/>
</dbReference>
<dbReference type="Proteomes" id="UP000000689">
    <property type="component" value="Chromosome 8"/>
</dbReference>
<evidence type="ECO:0000256" key="7">
    <source>
        <dbReference type="ARBA" id="ARBA00061287"/>
    </source>
</evidence>
<keyword evidence="5" id="KW-0902">Two-component regulatory system</keyword>
<evidence type="ECO:0000256" key="4">
    <source>
        <dbReference type="ARBA" id="ARBA00022553"/>
    </source>
</evidence>
<dbReference type="SMART" id="SM00073">
    <property type="entry name" value="HPT"/>
    <property type="match status" value="1"/>
</dbReference>
<keyword evidence="3" id="KW-0963">Cytoplasm</keyword>
<feature type="modified residue" description="Phosphohistidine" evidence="9">
    <location>
        <position position="66"/>
    </location>
</feature>
<reference evidence="11 12" key="1">
    <citation type="journal article" date="2011" name="Proc. Natl. Acad. Sci. U.S.A.">
        <title>Evolutionary erosion of yeast sex chromosomes by mating-type switching accidents.</title>
        <authorList>
            <person name="Gordon J.L."/>
            <person name="Armisen D."/>
            <person name="Proux-Wera E."/>
            <person name="Oheigeartaigh S.S."/>
            <person name="Byrne K.P."/>
            <person name="Wolfe K.H."/>
        </authorList>
    </citation>
    <scope>NUCLEOTIDE SEQUENCE [LARGE SCALE GENOMIC DNA]</scope>
    <source>
        <strain evidence="12">ATCC 10597 / BCRC 20456 / CBS 421 / NBRC 0211 / NRRL Y-12639</strain>
    </source>
</reference>
<dbReference type="CDD" id="cd00088">
    <property type="entry name" value="HPT"/>
    <property type="match status" value="1"/>
</dbReference>